<sequence>MSPPYHCSKSPSIHHCPTTDSPGVHPPPLVYHSPVATWAPPPPLPGTPSCRNSLPPRPLPFPRRRTPDTTTTLTPPPHTPPDRWPLPPDLFPPLTDRTFNPATGLIHILPTTPRHPPCTTMAHHPPPPSTQVQPTFPHPPHLRLAYRLALSRHPSPSKACRYARRPTAT</sequence>
<evidence type="ECO:0000256" key="1">
    <source>
        <dbReference type="SAM" id="MobiDB-lite"/>
    </source>
</evidence>
<gene>
    <name evidence="2" type="ORF">CesoFtcFv8_021424</name>
</gene>
<dbReference type="AlphaFoldDB" id="A0AAN8BDQ8"/>
<name>A0AAN8BDQ8_9TELE</name>
<evidence type="ECO:0000313" key="3">
    <source>
        <dbReference type="Proteomes" id="UP001335648"/>
    </source>
</evidence>
<feature type="compositionally biased region" description="Pro residues" evidence="1">
    <location>
        <begin position="74"/>
        <end position="91"/>
    </location>
</feature>
<feature type="region of interest" description="Disordered" evidence="1">
    <location>
        <begin position="1"/>
        <end position="99"/>
    </location>
</feature>
<organism evidence="2 3">
    <name type="scientific">Champsocephalus esox</name>
    <name type="common">pike icefish</name>
    <dbReference type="NCBI Taxonomy" id="159716"/>
    <lineage>
        <taxon>Eukaryota</taxon>
        <taxon>Metazoa</taxon>
        <taxon>Chordata</taxon>
        <taxon>Craniata</taxon>
        <taxon>Vertebrata</taxon>
        <taxon>Euteleostomi</taxon>
        <taxon>Actinopterygii</taxon>
        <taxon>Neopterygii</taxon>
        <taxon>Teleostei</taxon>
        <taxon>Neoteleostei</taxon>
        <taxon>Acanthomorphata</taxon>
        <taxon>Eupercaria</taxon>
        <taxon>Perciformes</taxon>
        <taxon>Notothenioidei</taxon>
        <taxon>Channichthyidae</taxon>
        <taxon>Champsocephalus</taxon>
    </lineage>
</organism>
<reference evidence="2 3" key="1">
    <citation type="journal article" date="2023" name="Mol. Biol. Evol.">
        <title>Genomics of Secondarily Temperate Adaptation in the Only Non-Antarctic Icefish.</title>
        <authorList>
            <person name="Rivera-Colon A.G."/>
            <person name="Rayamajhi N."/>
            <person name="Minhas B.F."/>
            <person name="Madrigal G."/>
            <person name="Bilyk K.T."/>
            <person name="Yoon V."/>
            <person name="Hune M."/>
            <person name="Gregory S."/>
            <person name="Cheng C.H.C."/>
            <person name="Catchen J.M."/>
        </authorList>
    </citation>
    <scope>NUCLEOTIDE SEQUENCE [LARGE SCALE GENOMIC DNA]</scope>
    <source>
        <strain evidence="2">JC2023a</strain>
    </source>
</reference>
<protein>
    <submittedName>
        <fullName evidence="2">Uncharacterized protein</fullName>
    </submittedName>
</protein>
<dbReference type="EMBL" id="JAULUE010002062">
    <property type="protein sequence ID" value="KAK5882882.1"/>
    <property type="molecule type" value="Genomic_DNA"/>
</dbReference>
<keyword evidence="3" id="KW-1185">Reference proteome</keyword>
<dbReference type="Proteomes" id="UP001335648">
    <property type="component" value="Unassembled WGS sequence"/>
</dbReference>
<comment type="caution">
    <text evidence="2">The sequence shown here is derived from an EMBL/GenBank/DDBJ whole genome shotgun (WGS) entry which is preliminary data.</text>
</comment>
<evidence type="ECO:0000313" key="2">
    <source>
        <dbReference type="EMBL" id="KAK5882882.1"/>
    </source>
</evidence>
<accession>A0AAN8BDQ8</accession>
<proteinExistence type="predicted"/>